<evidence type="ECO:0000259" key="12">
    <source>
        <dbReference type="Pfam" id="PF20258"/>
    </source>
</evidence>
<evidence type="ECO:0000259" key="13">
    <source>
        <dbReference type="Pfam" id="PF20259"/>
    </source>
</evidence>
<keyword evidence="15" id="KW-1185">Reference proteome</keyword>
<dbReference type="Proteomes" id="UP000305067">
    <property type="component" value="Unassembled WGS sequence"/>
</dbReference>
<evidence type="ECO:0000256" key="5">
    <source>
        <dbReference type="ARBA" id="ARBA00022679"/>
    </source>
</evidence>
<dbReference type="InterPro" id="IPR014729">
    <property type="entry name" value="Rossmann-like_a/b/a_fold"/>
</dbReference>
<evidence type="ECO:0000256" key="9">
    <source>
        <dbReference type="ARBA" id="ARBA00022884"/>
    </source>
</evidence>
<dbReference type="STRING" id="1884261.A0A5C3QYY9"/>
<name>A0A5C3QYY9_9AGAR</name>
<dbReference type="AlphaFoldDB" id="A0A5C3QYY9"/>
<evidence type="ECO:0000256" key="7">
    <source>
        <dbReference type="ARBA" id="ARBA00022741"/>
    </source>
</evidence>
<keyword evidence="9" id="KW-0694">RNA-binding</keyword>
<dbReference type="OrthoDB" id="3685at2759"/>
<dbReference type="SUPFAM" id="SSF52402">
    <property type="entry name" value="Adenine nucleotide alpha hydrolases-like"/>
    <property type="match status" value="1"/>
</dbReference>
<dbReference type="Gene3D" id="2.40.30.10">
    <property type="entry name" value="Translation factors"/>
    <property type="match status" value="1"/>
</dbReference>
<dbReference type="FunFam" id="3.40.50.620:FF:000115">
    <property type="entry name" value="tRNA-specific 2-thiouridylase MnmA"/>
    <property type="match status" value="1"/>
</dbReference>
<evidence type="ECO:0000313" key="15">
    <source>
        <dbReference type="Proteomes" id="UP000305067"/>
    </source>
</evidence>
<dbReference type="CDD" id="cd01998">
    <property type="entry name" value="MnmA_TRMU-like"/>
    <property type="match status" value="1"/>
</dbReference>
<evidence type="ECO:0000313" key="14">
    <source>
        <dbReference type="EMBL" id="TFL07236.1"/>
    </source>
</evidence>
<dbReference type="Gene3D" id="2.30.30.280">
    <property type="entry name" value="Adenine nucleotide alpha hydrolases-like domains"/>
    <property type="match status" value="1"/>
</dbReference>
<keyword evidence="7" id="KW-0547">Nucleotide-binding</keyword>
<reference evidence="14 15" key="1">
    <citation type="journal article" date="2019" name="Nat. Ecol. Evol.">
        <title>Megaphylogeny resolves global patterns of mushroom evolution.</title>
        <authorList>
            <person name="Varga T."/>
            <person name="Krizsan K."/>
            <person name="Foldi C."/>
            <person name="Dima B."/>
            <person name="Sanchez-Garcia M."/>
            <person name="Sanchez-Ramirez S."/>
            <person name="Szollosi G.J."/>
            <person name="Szarkandi J.G."/>
            <person name="Papp V."/>
            <person name="Albert L."/>
            <person name="Andreopoulos W."/>
            <person name="Angelini C."/>
            <person name="Antonin V."/>
            <person name="Barry K.W."/>
            <person name="Bougher N.L."/>
            <person name="Buchanan P."/>
            <person name="Buyck B."/>
            <person name="Bense V."/>
            <person name="Catcheside P."/>
            <person name="Chovatia M."/>
            <person name="Cooper J."/>
            <person name="Damon W."/>
            <person name="Desjardin D."/>
            <person name="Finy P."/>
            <person name="Geml J."/>
            <person name="Haridas S."/>
            <person name="Hughes K."/>
            <person name="Justo A."/>
            <person name="Karasinski D."/>
            <person name="Kautmanova I."/>
            <person name="Kiss B."/>
            <person name="Kocsube S."/>
            <person name="Kotiranta H."/>
            <person name="LaButti K.M."/>
            <person name="Lechner B.E."/>
            <person name="Liimatainen K."/>
            <person name="Lipzen A."/>
            <person name="Lukacs Z."/>
            <person name="Mihaltcheva S."/>
            <person name="Morgado L.N."/>
            <person name="Niskanen T."/>
            <person name="Noordeloos M.E."/>
            <person name="Ohm R.A."/>
            <person name="Ortiz-Santana B."/>
            <person name="Ovrebo C."/>
            <person name="Racz N."/>
            <person name="Riley R."/>
            <person name="Savchenko A."/>
            <person name="Shiryaev A."/>
            <person name="Soop K."/>
            <person name="Spirin V."/>
            <person name="Szebenyi C."/>
            <person name="Tomsovsky M."/>
            <person name="Tulloss R.E."/>
            <person name="Uehling J."/>
            <person name="Grigoriev I.V."/>
            <person name="Vagvolgyi C."/>
            <person name="Papp T."/>
            <person name="Martin F.M."/>
            <person name="Miettinen O."/>
            <person name="Hibbett D.S."/>
            <person name="Nagy L.G."/>
        </authorList>
    </citation>
    <scope>NUCLEOTIDE SEQUENCE [LARGE SCALE GENOMIC DNA]</scope>
    <source>
        <strain evidence="14 15">CBS 309.79</strain>
    </source>
</reference>
<dbReference type="InterPro" id="IPR046884">
    <property type="entry name" value="MnmA-like_central"/>
</dbReference>
<dbReference type="InterPro" id="IPR004506">
    <property type="entry name" value="MnmA-like"/>
</dbReference>
<dbReference type="NCBIfam" id="NF001138">
    <property type="entry name" value="PRK00143.1"/>
    <property type="match status" value="1"/>
</dbReference>
<feature type="domain" description="tRNA-specific 2-thiouridylase MnmA-like C-terminal" evidence="12">
    <location>
        <begin position="280"/>
        <end position="358"/>
    </location>
</feature>
<dbReference type="EC" id="2.8.1.14" evidence="3"/>
<proteinExistence type="inferred from homology"/>
<evidence type="ECO:0000256" key="10">
    <source>
        <dbReference type="ARBA" id="ARBA00023157"/>
    </source>
</evidence>
<dbReference type="NCBIfam" id="TIGR00420">
    <property type="entry name" value="trmU"/>
    <property type="match status" value="1"/>
</dbReference>
<dbReference type="Pfam" id="PF20258">
    <property type="entry name" value="tRNA_Me_trans_C"/>
    <property type="match status" value="1"/>
</dbReference>
<dbReference type="GO" id="GO:0002143">
    <property type="term" value="P:tRNA wobble position uridine thiolation"/>
    <property type="evidence" value="ECO:0007669"/>
    <property type="project" value="TreeGrafter"/>
</dbReference>
<gene>
    <name evidence="14" type="ORF">BDV98DRAFT_496810</name>
</gene>
<keyword evidence="5" id="KW-0808">Transferase</keyword>
<evidence type="ECO:0000256" key="1">
    <source>
        <dbReference type="ARBA" id="ARBA00003986"/>
    </source>
</evidence>
<dbReference type="FunFam" id="2.30.30.280:FF:000001">
    <property type="entry name" value="tRNA-specific 2-thiouridylase MnmA"/>
    <property type="match status" value="1"/>
</dbReference>
<evidence type="ECO:0000256" key="2">
    <source>
        <dbReference type="ARBA" id="ARBA00006191"/>
    </source>
</evidence>
<dbReference type="InterPro" id="IPR023382">
    <property type="entry name" value="MnmA-like_central_sf"/>
</dbReference>
<comment type="similarity">
    <text evidence="2">Belongs to the MnmA/TRMU family.</text>
</comment>
<keyword evidence="10" id="KW-1015">Disulfide bond</keyword>
<dbReference type="GO" id="GO:0005739">
    <property type="term" value="C:mitochondrion"/>
    <property type="evidence" value="ECO:0007669"/>
    <property type="project" value="TreeGrafter"/>
</dbReference>
<evidence type="ECO:0000256" key="8">
    <source>
        <dbReference type="ARBA" id="ARBA00022840"/>
    </source>
</evidence>
<evidence type="ECO:0000256" key="4">
    <source>
        <dbReference type="ARBA" id="ARBA00022555"/>
    </source>
</evidence>
<dbReference type="PANTHER" id="PTHR11933:SF5">
    <property type="entry name" value="MITOCHONDRIAL TRNA-SPECIFIC 2-THIOURIDYLASE 1"/>
    <property type="match status" value="1"/>
</dbReference>
<dbReference type="GO" id="GO:0000049">
    <property type="term" value="F:tRNA binding"/>
    <property type="evidence" value="ECO:0007669"/>
    <property type="project" value="UniProtKB-KW"/>
</dbReference>
<keyword evidence="6" id="KW-0819">tRNA processing</keyword>
<dbReference type="GO" id="GO:0016783">
    <property type="term" value="F:sulfurtransferase activity"/>
    <property type="evidence" value="ECO:0007669"/>
    <property type="project" value="InterPro"/>
</dbReference>
<evidence type="ECO:0000256" key="6">
    <source>
        <dbReference type="ARBA" id="ARBA00022694"/>
    </source>
</evidence>
<keyword evidence="8" id="KW-0067">ATP-binding</keyword>
<evidence type="ECO:0000256" key="11">
    <source>
        <dbReference type="ARBA" id="ARBA00049564"/>
    </source>
</evidence>
<feature type="domain" description="tRNA-specific 2-thiouridylase MnmA-like central" evidence="13">
    <location>
        <begin position="206"/>
        <end position="267"/>
    </location>
</feature>
<sequence length="362" mass="40652">MSGGVDSSVAARLLCDKHYDLSAVFMRNWDQRDETGTDEGCAWKQDWEDVQSVCKHLDIPCRMVDLSRQYWLRVFVPALKQWELGQTPNPDVWCNKEIKFGALLEHLSSDPLAGPSSYLATGHYAMTARDAATDRPKLLRGVDPIKDQSYFLSAISEEGLSRTLFPIGHLTKPEVRQMAKDFDLPTADRPESMGLCFIGKRGKFSKFIDQYLPPKPGPILDKRTSRRLGVHQGLWEYTIGQRVGIDGMRHAMYASEKDSDTNTIYVVPTSTHESLYRHTVISRDFNWLWTGSSPPGIDSEDGVAVTAKFRHRMDPAPGVARIRMGKVEITFDEPQQAIAAGQVLVLYQGDWCLGSGKITRAT</sequence>
<dbReference type="InterPro" id="IPR046885">
    <property type="entry name" value="MnmA-like_C"/>
</dbReference>
<dbReference type="EMBL" id="ML178814">
    <property type="protein sequence ID" value="TFL07236.1"/>
    <property type="molecule type" value="Genomic_DNA"/>
</dbReference>
<dbReference type="Pfam" id="PF20259">
    <property type="entry name" value="tRNA_Me_trans_M"/>
    <property type="match status" value="1"/>
</dbReference>
<protein>
    <recommendedName>
        <fullName evidence="3">tRNA-5-taurinomethyluridine 2-sulfurtransferase</fullName>
        <ecNumber evidence="3">2.8.1.14</ecNumber>
    </recommendedName>
</protein>
<accession>A0A5C3QYY9</accession>
<comment type="function">
    <text evidence="1">Catalyzes the 2-thiolation of uridine at the wobble position (U34) of mitochondrial tRNA(Lys), tRNA(Glu) and tRNA(Gln). Required for the formation of 5-taurinomethyl-2-thiouridine (tm5s2U) of mitochondrial tRNA(Lys), tRNA(Glu), and tRNA(Gln) at the wobble position. ATP is required to activate the C2 atom of the wobble base.</text>
</comment>
<dbReference type="PANTHER" id="PTHR11933">
    <property type="entry name" value="TRNA 5-METHYLAMINOMETHYL-2-THIOURIDYLATE -METHYLTRANSFERASE"/>
    <property type="match status" value="1"/>
</dbReference>
<dbReference type="Gene3D" id="3.40.50.620">
    <property type="entry name" value="HUPs"/>
    <property type="match status" value="1"/>
</dbReference>
<dbReference type="Pfam" id="PF03054">
    <property type="entry name" value="tRNA_Me_trans"/>
    <property type="match status" value="1"/>
</dbReference>
<comment type="catalytic activity">
    <reaction evidence="11">
        <text>5-taurinomethyluridine(34) in tRNA + S-sulfanyl-L-cysteinyl-[protein] + AH2 + ATP = 5-taurinomethyl-2-thiouridine(34) in tRNA + L-cysteinyl-[protein] + A + AMP + diphosphate + H(+)</text>
        <dbReference type="Rhea" id="RHEA:47040"/>
        <dbReference type="Rhea" id="RHEA-COMP:10131"/>
        <dbReference type="Rhea" id="RHEA-COMP:11726"/>
        <dbReference type="Rhea" id="RHEA-COMP:11732"/>
        <dbReference type="Rhea" id="RHEA-COMP:11733"/>
        <dbReference type="ChEBI" id="CHEBI:13193"/>
        <dbReference type="ChEBI" id="CHEBI:15378"/>
        <dbReference type="ChEBI" id="CHEBI:17499"/>
        <dbReference type="ChEBI" id="CHEBI:29950"/>
        <dbReference type="ChEBI" id="CHEBI:30616"/>
        <dbReference type="ChEBI" id="CHEBI:33019"/>
        <dbReference type="ChEBI" id="CHEBI:61963"/>
        <dbReference type="ChEBI" id="CHEBI:87171"/>
        <dbReference type="ChEBI" id="CHEBI:87172"/>
        <dbReference type="ChEBI" id="CHEBI:456215"/>
        <dbReference type="EC" id="2.8.1.14"/>
    </reaction>
</comment>
<dbReference type="GO" id="GO:0005524">
    <property type="term" value="F:ATP binding"/>
    <property type="evidence" value="ECO:0007669"/>
    <property type="project" value="UniProtKB-KW"/>
</dbReference>
<evidence type="ECO:0000256" key="3">
    <source>
        <dbReference type="ARBA" id="ARBA00011953"/>
    </source>
</evidence>
<organism evidence="14 15">
    <name type="scientific">Pterulicium gracile</name>
    <dbReference type="NCBI Taxonomy" id="1884261"/>
    <lineage>
        <taxon>Eukaryota</taxon>
        <taxon>Fungi</taxon>
        <taxon>Dikarya</taxon>
        <taxon>Basidiomycota</taxon>
        <taxon>Agaricomycotina</taxon>
        <taxon>Agaricomycetes</taxon>
        <taxon>Agaricomycetidae</taxon>
        <taxon>Agaricales</taxon>
        <taxon>Pleurotineae</taxon>
        <taxon>Pterulaceae</taxon>
        <taxon>Pterulicium</taxon>
    </lineage>
</organism>
<keyword evidence="4" id="KW-0820">tRNA-binding</keyword>